<name>A0A6A7AMD4_9PLEO</name>
<dbReference type="AlphaFoldDB" id="A0A6A7AMD4"/>
<evidence type="ECO:0000313" key="3">
    <source>
        <dbReference type="Proteomes" id="UP000799423"/>
    </source>
</evidence>
<reference evidence="1" key="1">
    <citation type="submission" date="2020-01" db="EMBL/GenBank/DDBJ databases">
        <authorList>
            <consortium name="DOE Joint Genome Institute"/>
            <person name="Haridas S."/>
            <person name="Albert R."/>
            <person name="Binder M."/>
            <person name="Bloem J."/>
            <person name="Labutti K."/>
            <person name="Salamov A."/>
            <person name="Andreopoulos B."/>
            <person name="Baker S.E."/>
            <person name="Barry K."/>
            <person name="Bills G."/>
            <person name="Bluhm B.H."/>
            <person name="Cannon C."/>
            <person name="Castanera R."/>
            <person name="Culley D.E."/>
            <person name="Daum C."/>
            <person name="Ezra D."/>
            <person name="Gonzalez J.B."/>
            <person name="Henrissat B."/>
            <person name="Kuo A."/>
            <person name="Liang C."/>
            <person name="Lipzen A."/>
            <person name="Lutzoni F."/>
            <person name="Magnuson J."/>
            <person name="Mondo S."/>
            <person name="Nolan M."/>
            <person name="Ohm R."/>
            <person name="Pangilinan J."/>
            <person name="Park H.-J."/>
            <person name="Ramirez L."/>
            <person name="Alfaro M."/>
            <person name="Sun H."/>
            <person name="Tritt A."/>
            <person name="Yoshinaga Y."/>
            <person name="Zwiers L.-H."/>
            <person name="Turgeon B.G."/>
            <person name="Goodwin S.B."/>
            <person name="Spatafora J.W."/>
            <person name="Crous P.W."/>
            <person name="Grigoriev I.V."/>
        </authorList>
    </citation>
    <scope>NUCLEOTIDE SEQUENCE</scope>
    <source>
        <strain evidence="1">IPT5</strain>
    </source>
</reference>
<protein>
    <submittedName>
        <fullName evidence="1">Uncharacterized protein</fullName>
    </submittedName>
</protein>
<evidence type="ECO:0000313" key="1">
    <source>
        <dbReference type="EMBL" id="KAF2844331.1"/>
    </source>
</evidence>
<accession>A0A6A7AMD4</accession>
<sequence length="185" mass="20830">QIRETLGAIALLPSPLSASSLARLLCVPAEDVHRTLYELHSIVDVPRDRNRPVRLHHPSFRDFLLNRERCSDERLWVDEKSTHKKLVGRCLELMSAPGRLRQDLCGIGVPSALAAEMEPALLEQCLPKELQYACLYWINHLAKSGAKLCDNDEVHNFLKGHCLHWIEALGWMGNVSEGIHAISSL</sequence>
<evidence type="ECO:0000313" key="2">
    <source>
        <dbReference type="EMBL" id="KAF2845291.1"/>
    </source>
</evidence>
<gene>
    <name evidence="2" type="ORF">T440DRAFT_354237</name>
    <name evidence="1" type="ORF">T440DRAFT_358703</name>
</gene>
<keyword evidence="3" id="KW-1185">Reference proteome</keyword>
<dbReference type="EMBL" id="MU006388">
    <property type="protein sequence ID" value="KAF2844331.1"/>
    <property type="molecule type" value="Genomic_DNA"/>
</dbReference>
<dbReference type="Proteomes" id="UP000799423">
    <property type="component" value="Unassembled WGS sequence"/>
</dbReference>
<dbReference type="OrthoDB" id="674604at2759"/>
<proteinExistence type="predicted"/>
<organism evidence="1 3">
    <name type="scientific">Plenodomus tracheiphilus IPT5</name>
    <dbReference type="NCBI Taxonomy" id="1408161"/>
    <lineage>
        <taxon>Eukaryota</taxon>
        <taxon>Fungi</taxon>
        <taxon>Dikarya</taxon>
        <taxon>Ascomycota</taxon>
        <taxon>Pezizomycotina</taxon>
        <taxon>Dothideomycetes</taxon>
        <taxon>Pleosporomycetidae</taxon>
        <taxon>Pleosporales</taxon>
        <taxon>Pleosporineae</taxon>
        <taxon>Leptosphaeriaceae</taxon>
        <taxon>Plenodomus</taxon>
    </lineage>
</organism>
<feature type="non-terminal residue" evidence="1">
    <location>
        <position position="185"/>
    </location>
</feature>
<dbReference type="EMBL" id="MU006350">
    <property type="protein sequence ID" value="KAF2845291.1"/>
    <property type="molecule type" value="Genomic_DNA"/>
</dbReference>
<feature type="non-terminal residue" evidence="1">
    <location>
        <position position="1"/>
    </location>
</feature>